<dbReference type="Pfam" id="PF00072">
    <property type="entry name" value="Response_reg"/>
    <property type="match status" value="1"/>
</dbReference>
<dbReference type="InterPro" id="IPR035965">
    <property type="entry name" value="PAS-like_dom_sf"/>
</dbReference>
<reference evidence="12" key="1">
    <citation type="submission" date="2015-10" db="EMBL/GenBank/DDBJ databases">
        <authorList>
            <person name="Luecker S."/>
            <person name="Luecker S."/>
        </authorList>
    </citation>
    <scope>NUCLEOTIDE SEQUENCE [LARGE SCALE GENOMIC DNA]</scope>
</reference>
<dbReference type="SMART" id="SM00091">
    <property type="entry name" value="PAS"/>
    <property type="match status" value="4"/>
</dbReference>
<dbReference type="Pfam" id="PF02518">
    <property type="entry name" value="HATPase_c"/>
    <property type="match status" value="1"/>
</dbReference>
<evidence type="ECO:0000256" key="3">
    <source>
        <dbReference type="ARBA" id="ARBA00022553"/>
    </source>
</evidence>
<dbReference type="SUPFAM" id="SSF52172">
    <property type="entry name" value="CheY-like"/>
    <property type="match status" value="1"/>
</dbReference>
<dbReference type="CDD" id="cd16917">
    <property type="entry name" value="HATPase_UhpB-NarQ-NarX-like"/>
    <property type="match status" value="1"/>
</dbReference>
<keyword evidence="4 11" id="KW-0808">Transferase</keyword>
<organism evidence="11 12">
    <name type="scientific">Candidatus Nitrospira nitrificans</name>
    <dbReference type="NCBI Taxonomy" id="1742973"/>
    <lineage>
        <taxon>Bacteria</taxon>
        <taxon>Pseudomonadati</taxon>
        <taxon>Nitrospirota</taxon>
        <taxon>Nitrospiria</taxon>
        <taxon>Nitrospirales</taxon>
        <taxon>Nitrospiraceae</taxon>
        <taxon>Nitrospira</taxon>
    </lineage>
</organism>
<dbReference type="STRING" id="1742973.COMA2_80177"/>
<dbReference type="InterPro" id="IPR013767">
    <property type="entry name" value="PAS_fold"/>
</dbReference>
<evidence type="ECO:0000259" key="9">
    <source>
        <dbReference type="PROSITE" id="PS50112"/>
    </source>
</evidence>
<feature type="domain" description="PAS" evidence="9">
    <location>
        <begin position="299"/>
        <end position="369"/>
    </location>
</feature>
<dbReference type="Gene3D" id="3.30.565.10">
    <property type="entry name" value="Histidine kinase-like ATPase, C-terminal domain"/>
    <property type="match status" value="1"/>
</dbReference>
<dbReference type="InterPro" id="IPR001610">
    <property type="entry name" value="PAC"/>
</dbReference>
<dbReference type="Pfam" id="PF00989">
    <property type="entry name" value="PAS"/>
    <property type="match status" value="2"/>
</dbReference>
<dbReference type="InterPro" id="IPR000700">
    <property type="entry name" value="PAS-assoc_C"/>
</dbReference>
<evidence type="ECO:0000256" key="6">
    <source>
        <dbReference type="PROSITE-ProRule" id="PRU00169"/>
    </source>
</evidence>
<proteinExistence type="predicted"/>
<dbReference type="FunFam" id="3.30.450.20:FF:000099">
    <property type="entry name" value="Sensory box sensor histidine kinase"/>
    <property type="match status" value="2"/>
</dbReference>
<dbReference type="NCBIfam" id="TIGR00229">
    <property type="entry name" value="sensory_box"/>
    <property type="match status" value="4"/>
</dbReference>
<evidence type="ECO:0000313" key="11">
    <source>
        <dbReference type="EMBL" id="CUS39779.1"/>
    </source>
</evidence>
<comment type="catalytic activity">
    <reaction evidence="1">
        <text>ATP + protein L-histidine = ADP + protein N-phospho-L-histidine.</text>
        <dbReference type="EC" id="2.7.13.3"/>
    </reaction>
</comment>
<keyword evidence="3 6" id="KW-0597">Phosphoprotein</keyword>
<dbReference type="PROSITE" id="PS50113">
    <property type="entry name" value="PAC"/>
    <property type="match status" value="5"/>
</dbReference>
<feature type="domain" description="PAC" evidence="10">
    <location>
        <begin position="372"/>
        <end position="424"/>
    </location>
</feature>
<dbReference type="SUPFAM" id="SSF55785">
    <property type="entry name" value="PYP-like sensor domain (PAS domain)"/>
    <property type="match status" value="5"/>
</dbReference>
<keyword evidence="12" id="KW-1185">Reference proteome</keyword>
<dbReference type="Proteomes" id="UP000198736">
    <property type="component" value="Unassembled WGS sequence"/>
</dbReference>
<dbReference type="PANTHER" id="PTHR43304:SF1">
    <property type="entry name" value="PAC DOMAIN-CONTAINING PROTEIN"/>
    <property type="match status" value="1"/>
</dbReference>
<evidence type="ECO:0000256" key="5">
    <source>
        <dbReference type="ARBA" id="ARBA00022777"/>
    </source>
</evidence>
<accession>A0A0S4LQH5</accession>
<dbReference type="InterPro" id="IPR011006">
    <property type="entry name" value="CheY-like_superfamily"/>
</dbReference>
<feature type="domain" description="PAS" evidence="9">
    <location>
        <begin position="706"/>
        <end position="760"/>
    </location>
</feature>
<dbReference type="InterPro" id="IPR000014">
    <property type="entry name" value="PAS"/>
</dbReference>
<dbReference type="Pfam" id="PF07730">
    <property type="entry name" value="HisKA_3"/>
    <property type="match status" value="1"/>
</dbReference>
<keyword evidence="5 11" id="KW-0418">Kinase</keyword>
<dbReference type="CDD" id="cd00130">
    <property type="entry name" value="PAS"/>
    <property type="match status" value="4"/>
</dbReference>
<dbReference type="InterPro" id="IPR011712">
    <property type="entry name" value="Sig_transdc_His_kin_sub3_dim/P"/>
</dbReference>
<dbReference type="InterPro" id="IPR003594">
    <property type="entry name" value="HATPase_dom"/>
</dbReference>
<name>A0A0S4LQH5_9BACT</name>
<dbReference type="SMART" id="SM00448">
    <property type="entry name" value="REC"/>
    <property type="match status" value="1"/>
</dbReference>
<dbReference type="GO" id="GO:0016020">
    <property type="term" value="C:membrane"/>
    <property type="evidence" value="ECO:0007669"/>
    <property type="project" value="InterPro"/>
</dbReference>
<dbReference type="GO" id="GO:0046983">
    <property type="term" value="F:protein dimerization activity"/>
    <property type="evidence" value="ECO:0007669"/>
    <property type="project" value="InterPro"/>
</dbReference>
<dbReference type="InterPro" id="IPR052162">
    <property type="entry name" value="Sensor_kinase/Photoreceptor"/>
</dbReference>
<dbReference type="EMBL" id="CZPZ01000035">
    <property type="protein sequence ID" value="CUS39779.1"/>
    <property type="molecule type" value="Genomic_DNA"/>
</dbReference>
<dbReference type="InterPro" id="IPR036890">
    <property type="entry name" value="HATPase_C_sf"/>
</dbReference>
<dbReference type="InterPro" id="IPR001789">
    <property type="entry name" value="Sig_transdc_resp-reg_receiver"/>
</dbReference>
<feature type="modified residue" description="4-aspartylphosphate" evidence="6">
    <location>
        <position position="62"/>
    </location>
</feature>
<evidence type="ECO:0000256" key="4">
    <source>
        <dbReference type="ARBA" id="ARBA00022679"/>
    </source>
</evidence>
<dbReference type="Gene3D" id="3.40.50.2300">
    <property type="match status" value="1"/>
</dbReference>
<evidence type="ECO:0000259" key="8">
    <source>
        <dbReference type="PROSITE" id="PS50110"/>
    </source>
</evidence>
<evidence type="ECO:0000313" key="12">
    <source>
        <dbReference type="Proteomes" id="UP000198736"/>
    </source>
</evidence>
<dbReference type="InterPro" id="IPR005467">
    <property type="entry name" value="His_kinase_dom"/>
</dbReference>
<dbReference type="PROSITE" id="PS50110">
    <property type="entry name" value="RESPONSE_REGULATORY"/>
    <property type="match status" value="1"/>
</dbReference>
<dbReference type="Pfam" id="PF08447">
    <property type="entry name" value="PAS_3"/>
    <property type="match status" value="2"/>
</dbReference>
<evidence type="ECO:0000256" key="1">
    <source>
        <dbReference type="ARBA" id="ARBA00000085"/>
    </source>
</evidence>
<dbReference type="InterPro" id="IPR013655">
    <property type="entry name" value="PAS_fold_3"/>
</dbReference>
<feature type="domain" description="Histidine kinase" evidence="7">
    <location>
        <begin position="978"/>
        <end position="1069"/>
    </location>
</feature>
<dbReference type="RefSeq" id="WP_139077499.1">
    <property type="nucleotide sequence ID" value="NZ_CZPZ01000035.1"/>
</dbReference>
<sequence length="1081" mass="121869">MAVSSALSRHSALILVVDAVEAIRYARSQILSQAGHSVIEASTGEETLLMTASHRPELIVLDISLPGIDGLEVCRRLKADPDTSHIMVLQVSSPRTSKMELPTRLEVDADGYLIEPIDPMELLATVNTLLRLADREKENLRLIRTARGRFLHDDAGHAVRMTGVEQDITVRKQAEDKLALYRTIIAAATDGIALIDRNSRYIEQNLAHRILLGYSDEEILGRTPALYLGEETFQQVAGELIDTGRFRGEVRSRRKDGRWIDIALSAFGIYDDTGEVLCYVGMKRDITEQKRQEATLKESEKRFHNMADNAPIMVWVTEPDGTCSFLSRSWYDFTGQTPETGLGFGWTHAVHADDRASAERTFVRANKTHGAFRLEYRLRRHDGAYRWAIDAAAPRFSPEGRFLGYIGSVIDITERKQGEQALAESEEKYRHMFESAGVSLFEEDWSNIRRWFEDLRSEGVTDLSGYLDANPEKVAISIPLIRVTNVNEYAIRLFHATSKEALLGALDRIFAPETTAVFREELIAFWEGRDLHERPASLRAVDGQSLSVLFTIKAPRPGDDWRRVLVAVTDVTALREAESAVRESEERFRTLADHISQFAWMADAKGWLLWYNRRWFDYTGTTLEQMQGWGWKAVHHPDHLQRVIDKWQTALEAGEEWEDTFPLRGRDGRYRWFLSRAMPIRDSDGRIVRWFGTNTDITELREAELAQAQLAAIVTSSDDAIISKDLNGIITTWNRGAERLFGYTEHEIVGRLITILMPPERIHEEPGILARIRAGKSVEHYETVWRRKDGTLLNMSLTVSPIKDEHGRITGACKVARDITDRKRQEAELRRWKDELEIRVQERTGELLATQGRLMTVTSQLSLTEQRERRKLARDLHDYLAQMLAVGQMKMSMLKKQSPSHPGSATLMQDLDKVFQQALIYTRTLIAELSPPSLQDSGLPAALTWLGERFEKDGLRVDIQTDCDSVPLPEEQAVVVFQAVRELLFNVMKHAGVDRATVTVSLGVGDILRVAVSDGGKGLSPEVLQRSAEPGHLGLVSVRERFRAMGGRVDLESLAGKGTTVTLVLPVTVGAEVTVRRPSGG</sequence>
<feature type="domain" description="PAC" evidence="10">
    <location>
        <begin position="126"/>
        <end position="180"/>
    </location>
</feature>
<evidence type="ECO:0000259" key="7">
    <source>
        <dbReference type="PROSITE" id="PS50109"/>
    </source>
</evidence>
<dbReference type="PROSITE" id="PS50109">
    <property type="entry name" value="HIS_KIN"/>
    <property type="match status" value="1"/>
</dbReference>
<dbReference type="SMART" id="SM00086">
    <property type="entry name" value="PAC"/>
    <property type="match status" value="4"/>
</dbReference>
<dbReference type="OrthoDB" id="7967436at2"/>
<dbReference type="AlphaFoldDB" id="A0A0S4LQH5"/>
<dbReference type="PROSITE" id="PS50112">
    <property type="entry name" value="PAS"/>
    <property type="match status" value="4"/>
</dbReference>
<feature type="domain" description="PAS" evidence="9">
    <location>
        <begin position="584"/>
        <end position="654"/>
    </location>
</feature>
<dbReference type="Gene3D" id="3.30.450.20">
    <property type="entry name" value="PAS domain"/>
    <property type="match status" value="5"/>
</dbReference>
<feature type="domain" description="PAS" evidence="9">
    <location>
        <begin position="177"/>
        <end position="223"/>
    </location>
</feature>
<dbReference type="SUPFAM" id="SSF55874">
    <property type="entry name" value="ATPase domain of HSP90 chaperone/DNA topoisomerase II/histidine kinase"/>
    <property type="match status" value="1"/>
</dbReference>
<feature type="domain" description="PAC" evidence="10">
    <location>
        <begin position="655"/>
        <end position="709"/>
    </location>
</feature>
<dbReference type="SMART" id="SM00387">
    <property type="entry name" value="HATPase_c"/>
    <property type="match status" value="1"/>
</dbReference>
<evidence type="ECO:0000259" key="10">
    <source>
        <dbReference type="PROSITE" id="PS50113"/>
    </source>
</evidence>
<dbReference type="GO" id="GO:0000155">
    <property type="term" value="F:phosphorelay sensor kinase activity"/>
    <property type="evidence" value="ECO:0007669"/>
    <property type="project" value="InterPro"/>
</dbReference>
<dbReference type="GO" id="GO:0006355">
    <property type="term" value="P:regulation of DNA-templated transcription"/>
    <property type="evidence" value="ECO:0007669"/>
    <property type="project" value="InterPro"/>
</dbReference>
<evidence type="ECO:0000256" key="2">
    <source>
        <dbReference type="ARBA" id="ARBA00012438"/>
    </source>
</evidence>
<feature type="domain" description="PAC" evidence="10">
    <location>
        <begin position="779"/>
        <end position="831"/>
    </location>
</feature>
<gene>
    <name evidence="11" type="ORF">COMA2_80177</name>
</gene>
<protein>
    <recommendedName>
        <fullName evidence="2">histidine kinase</fullName>
        <ecNumber evidence="2">2.7.13.3</ecNumber>
    </recommendedName>
</protein>
<dbReference type="PANTHER" id="PTHR43304">
    <property type="entry name" value="PHYTOCHROME-LIKE PROTEIN CPH1"/>
    <property type="match status" value="1"/>
</dbReference>
<feature type="domain" description="Response regulatory" evidence="8">
    <location>
        <begin position="13"/>
        <end position="130"/>
    </location>
</feature>
<dbReference type="EC" id="2.7.13.3" evidence="2"/>
<feature type="domain" description="PAC" evidence="10">
    <location>
        <begin position="246"/>
        <end position="298"/>
    </location>
</feature>
<dbReference type="Gene3D" id="1.20.5.1930">
    <property type="match status" value="1"/>
</dbReference>